<dbReference type="PANTHER" id="PTHR12790:SF0">
    <property type="entry name" value="RNA POLYMERASE I-SPECIFIC TRANSCRIPTION INITIATION FACTOR RRN3-RELATED"/>
    <property type="match status" value="1"/>
</dbReference>
<dbReference type="InterPro" id="IPR007991">
    <property type="entry name" value="RNA_pol_I_trans_ini_fac_RRN3"/>
</dbReference>
<feature type="compositionally biased region" description="Acidic residues" evidence="2">
    <location>
        <begin position="504"/>
        <end position="519"/>
    </location>
</feature>
<protein>
    <submittedName>
        <fullName evidence="3">OLC1v1018571C1</fullName>
    </submittedName>
</protein>
<keyword evidence="4" id="KW-1185">Reference proteome</keyword>
<accession>A0AAV1EBY4</accession>
<gene>
    <name evidence="3" type="ORF">OLC1_LOCUS23317</name>
</gene>
<proteinExistence type="inferred from homology"/>
<sequence length="543" mass="61657">MDDLNIKNSCLNRKVKNALNSALQGDSTHYEELVDLIHHSQRSNPVKAAMLATCLKTISSAVASIDIVQHRSLLEGIFSMCLWKFNTCVMDALLELIISLASFSAVPLDLCLEMMVSNFVPPAYLLEYLNRPHYVERKKKVFDRVHASLETIFDLVPLSALSLERIVRERMPSVYHREPIILMYVENMLRLESGTMGKLVRNSMLMAIMVRLIDLDVEIPWDVILHDDFVKGDFGANSMAEKLDSLMVVTLEHIKLSSESGRLPLVFETLLQSFKSTVLTAYKSKFAQFVIFYACSLDPENCGQQFAITLLEIFLGNPYLQCRMSAVAYLASYLSRAMFVSDSLVVYMLERLVYWCIEYCKNRDGVSSSNPRAHQMFYAGCQAFMYILCFRFRSLILVPRFKSKLALLRVGEILKHPLNPLKVCLPSIVEEFLRVVRSSGVFAVPENSPASSGLVESELSRAFGGSERLDMFFPFDPYLLKKSGSLISPIFVYWSMVVSPYHEQEDDDEKDSSDEDEADVSVGGDRMMSFDDDDFEVDDDYSD</sequence>
<evidence type="ECO:0000256" key="2">
    <source>
        <dbReference type="SAM" id="MobiDB-lite"/>
    </source>
</evidence>
<dbReference type="AlphaFoldDB" id="A0AAV1EBY4"/>
<dbReference type="PANTHER" id="PTHR12790">
    <property type="entry name" value="TRANSCRIPTION INITIATION FACTOR IA RRN3"/>
    <property type="match status" value="1"/>
</dbReference>
<dbReference type="Proteomes" id="UP001161247">
    <property type="component" value="Chromosome 9"/>
</dbReference>
<evidence type="ECO:0000256" key="1">
    <source>
        <dbReference type="ARBA" id="ARBA00010098"/>
    </source>
</evidence>
<organism evidence="3 4">
    <name type="scientific">Oldenlandia corymbosa var. corymbosa</name>
    <dbReference type="NCBI Taxonomy" id="529605"/>
    <lineage>
        <taxon>Eukaryota</taxon>
        <taxon>Viridiplantae</taxon>
        <taxon>Streptophyta</taxon>
        <taxon>Embryophyta</taxon>
        <taxon>Tracheophyta</taxon>
        <taxon>Spermatophyta</taxon>
        <taxon>Magnoliopsida</taxon>
        <taxon>eudicotyledons</taxon>
        <taxon>Gunneridae</taxon>
        <taxon>Pentapetalae</taxon>
        <taxon>asterids</taxon>
        <taxon>lamiids</taxon>
        <taxon>Gentianales</taxon>
        <taxon>Rubiaceae</taxon>
        <taxon>Rubioideae</taxon>
        <taxon>Spermacoceae</taxon>
        <taxon>Hedyotis-Oldenlandia complex</taxon>
        <taxon>Oldenlandia</taxon>
    </lineage>
</organism>
<dbReference type="EMBL" id="OX459126">
    <property type="protein sequence ID" value="CAI9117222.1"/>
    <property type="molecule type" value="Genomic_DNA"/>
</dbReference>
<dbReference type="GO" id="GO:0001181">
    <property type="term" value="F:RNA polymerase I general transcription initiation factor activity"/>
    <property type="evidence" value="ECO:0007669"/>
    <property type="project" value="InterPro"/>
</dbReference>
<feature type="region of interest" description="Disordered" evidence="2">
    <location>
        <begin position="503"/>
        <end position="543"/>
    </location>
</feature>
<name>A0AAV1EBY4_OLDCO</name>
<dbReference type="Pfam" id="PF05327">
    <property type="entry name" value="RRN3"/>
    <property type="match status" value="2"/>
</dbReference>
<dbReference type="GO" id="GO:0006361">
    <property type="term" value="P:transcription initiation at RNA polymerase I promoter"/>
    <property type="evidence" value="ECO:0007669"/>
    <property type="project" value="InterPro"/>
</dbReference>
<comment type="similarity">
    <text evidence="1">Belongs to the RRN3 family.</text>
</comment>
<reference evidence="3" key="1">
    <citation type="submission" date="2023-03" db="EMBL/GenBank/DDBJ databases">
        <authorList>
            <person name="Julca I."/>
        </authorList>
    </citation>
    <scope>NUCLEOTIDE SEQUENCE</scope>
</reference>
<feature type="compositionally biased region" description="Acidic residues" evidence="2">
    <location>
        <begin position="530"/>
        <end position="543"/>
    </location>
</feature>
<evidence type="ECO:0000313" key="3">
    <source>
        <dbReference type="EMBL" id="CAI9117222.1"/>
    </source>
</evidence>
<evidence type="ECO:0000313" key="4">
    <source>
        <dbReference type="Proteomes" id="UP001161247"/>
    </source>
</evidence>
<dbReference type="GO" id="GO:0005634">
    <property type="term" value="C:nucleus"/>
    <property type="evidence" value="ECO:0007669"/>
    <property type="project" value="TreeGrafter"/>
</dbReference>
<dbReference type="GO" id="GO:0001042">
    <property type="term" value="F:RNA polymerase I core binding"/>
    <property type="evidence" value="ECO:0007669"/>
    <property type="project" value="TreeGrafter"/>
</dbReference>